<sequence>MELNPANFNRASNLTKVRDNIFKNTVGKNQEMKKRYLTKHTLLLEAL</sequence>
<keyword evidence="2" id="KW-1185">Reference proteome</keyword>
<dbReference type="Proteomes" id="UP000238479">
    <property type="component" value="Chromosome 5"/>
</dbReference>
<proteinExistence type="predicted"/>
<protein>
    <submittedName>
        <fullName evidence="1">Uncharacterized protein</fullName>
    </submittedName>
</protein>
<dbReference type="Gramene" id="PRQ32579">
    <property type="protein sequence ID" value="PRQ32579"/>
    <property type="gene ID" value="RchiOBHm_Chr5g0047941"/>
</dbReference>
<comment type="caution">
    <text evidence="1">The sequence shown here is derived from an EMBL/GenBank/DDBJ whole genome shotgun (WGS) entry which is preliminary data.</text>
</comment>
<name>A0A2P6QEH9_ROSCH</name>
<evidence type="ECO:0000313" key="2">
    <source>
        <dbReference type="Proteomes" id="UP000238479"/>
    </source>
</evidence>
<accession>A0A2P6QEH9</accession>
<organism evidence="1 2">
    <name type="scientific">Rosa chinensis</name>
    <name type="common">China rose</name>
    <dbReference type="NCBI Taxonomy" id="74649"/>
    <lineage>
        <taxon>Eukaryota</taxon>
        <taxon>Viridiplantae</taxon>
        <taxon>Streptophyta</taxon>
        <taxon>Embryophyta</taxon>
        <taxon>Tracheophyta</taxon>
        <taxon>Spermatophyta</taxon>
        <taxon>Magnoliopsida</taxon>
        <taxon>eudicotyledons</taxon>
        <taxon>Gunneridae</taxon>
        <taxon>Pentapetalae</taxon>
        <taxon>rosids</taxon>
        <taxon>fabids</taxon>
        <taxon>Rosales</taxon>
        <taxon>Rosaceae</taxon>
        <taxon>Rosoideae</taxon>
        <taxon>Rosoideae incertae sedis</taxon>
        <taxon>Rosa</taxon>
    </lineage>
</organism>
<gene>
    <name evidence="1" type="ORF">RchiOBHm_Chr5g0047941</name>
</gene>
<dbReference type="EMBL" id="PDCK01000043">
    <property type="protein sequence ID" value="PRQ32579.1"/>
    <property type="molecule type" value="Genomic_DNA"/>
</dbReference>
<evidence type="ECO:0000313" key="1">
    <source>
        <dbReference type="EMBL" id="PRQ32579.1"/>
    </source>
</evidence>
<reference evidence="1 2" key="1">
    <citation type="journal article" date="2018" name="Nat. Genet.">
        <title>The Rosa genome provides new insights in the design of modern roses.</title>
        <authorList>
            <person name="Bendahmane M."/>
        </authorList>
    </citation>
    <scope>NUCLEOTIDE SEQUENCE [LARGE SCALE GENOMIC DNA]</scope>
    <source>
        <strain evidence="2">cv. Old Blush</strain>
    </source>
</reference>
<dbReference type="AlphaFoldDB" id="A0A2P6QEH9"/>